<reference evidence="2 3" key="1">
    <citation type="submission" date="2019-12" db="EMBL/GenBank/DDBJ databases">
        <title>Comparative genomics gives insights into the taxonomy of the Azoarcus-Aromatoleum group and reveals separate origins of nif in the plant-associated Azoarcus and non-plant-associated Aromatoleum sub-groups.</title>
        <authorList>
            <person name="Lafos M."/>
            <person name="Maluk M."/>
            <person name="Batista M."/>
            <person name="Junghare M."/>
            <person name="Carmona M."/>
            <person name="Faoro H."/>
            <person name="Cruz L.M."/>
            <person name="Battistoni F."/>
            <person name="De Souza E."/>
            <person name="Pedrosa F."/>
            <person name="Chen W.-M."/>
            <person name="Poole P.S."/>
            <person name="Dixon R.A."/>
            <person name="James E.K."/>
        </authorList>
    </citation>
    <scope>NUCLEOTIDE SEQUENCE [LARGE SCALE GENOMIC DNA]</scope>
    <source>
        <strain evidence="2 3">22Lin</strain>
    </source>
</reference>
<accession>A0ABX1QIE6</accession>
<dbReference type="EMBL" id="WTVQ01000044">
    <property type="protein sequence ID" value="NMG76930.1"/>
    <property type="molecule type" value="Genomic_DNA"/>
</dbReference>
<organism evidence="2 3">
    <name type="scientific">Aromatoleum diolicum</name>
    <dbReference type="NCBI Taxonomy" id="75796"/>
    <lineage>
        <taxon>Bacteria</taxon>
        <taxon>Pseudomonadati</taxon>
        <taxon>Pseudomonadota</taxon>
        <taxon>Betaproteobacteria</taxon>
        <taxon>Rhodocyclales</taxon>
        <taxon>Rhodocyclaceae</taxon>
        <taxon>Aromatoleum</taxon>
    </lineage>
</organism>
<proteinExistence type="predicted"/>
<evidence type="ECO:0000313" key="3">
    <source>
        <dbReference type="Proteomes" id="UP000648984"/>
    </source>
</evidence>
<evidence type="ECO:0000313" key="2">
    <source>
        <dbReference type="EMBL" id="NMG76930.1"/>
    </source>
</evidence>
<dbReference type="Pfam" id="PF07689">
    <property type="entry name" value="KaiB"/>
    <property type="match status" value="1"/>
</dbReference>
<feature type="domain" description="KaiB" evidence="1">
    <location>
        <begin position="10"/>
        <end position="91"/>
    </location>
</feature>
<dbReference type="PANTHER" id="PTHR41709:SF2">
    <property type="entry name" value="CIRCADIAN CLOCK PROTEIN KAIB2"/>
    <property type="match status" value="1"/>
</dbReference>
<dbReference type="SUPFAM" id="SSF52833">
    <property type="entry name" value="Thioredoxin-like"/>
    <property type="match status" value="1"/>
</dbReference>
<dbReference type="Proteomes" id="UP000648984">
    <property type="component" value="Unassembled WGS sequence"/>
</dbReference>
<dbReference type="InterPro" id="IPR039022">
    <property type="entry name" value="KaiB-like"/>
</dbReference>
<dbReference type="PANTHER" id="PTHR41709">
    <property type="entry name" value="KAIB-LIKE PROTEIN 1"/>
    <property type="match status" value="1"/>
</dbReference>
<dbReference type="InterPro" id="IPR036249">
    <property type="entry name" value="Thioredoxin-like_sf"/>
</dbReference>
<gene>
    <name evidence="2" type="ORF">GPA25_19440</name>
</gene>
<dbReference type="InterPro" id="IPR011649">
    <property type="entry name" value="KaiB_domain"/>
</dbReference>
<dbReference type="Gene3D" id="3.40.30.10">
    <property type="entry name" value="Glutaredoxin"/>
    <property type="match status" value="1"/>
</dbReference>
<protein>
    <submittedName>
        <fullName evidence="2">Circadian clock protein KaiB</fullName>
    </submittedName>
</protein>
<comment type="caution">
    <text evidence="2">The sequence shown here is derived from an EMBL/GenBank/DDBJ whole genome shotgun (WGS) entry which is preliminary data.</text>
</comment>
<dbReference type="CDD" id="cd02978">
    <property type="entry name" value="KaiB_like"/>
    <property type="match status" value="1"/>
</dbReference>
<name>A0ABX1QIE6_9RHOO</name>
<dbReference type="RefSeq" id="WP_169262065.1">
    <property type="nucleotide sequence ID" value="NZ_WTVQ01000044.1"/>
</dbReference>
<keyword evidence="3" id="KW-1185">Reference proteome</keyword>
<sequence length="96" mass="10592">MRRQPQFTFRLFVAGDAPNSVQAVAHLAAFCRDHLADRHEIEIVDVFREPKRALAEGIFMTPTLVALTPPPVRRIVGTLSQTQTVLLTLGLLDSAA</sequence>
<evidence type="ECO:0000259" key="1">
    <source>
        <dbReference type="SMART" id="SM01248"/>
    </source>
</evidence>
<dbReference type="SMART" id="SM01248">
    <property type="entry name" value="KaiB"/>
    <property type="match status" value="1"/>
</dbReference>